<dbReference type="Pfam" id="PF02518">
    <property type="entry name" value="HATPase_c"/>
    <property type="match status" value="1"/>
</dbReference>
<comment type="subunit">
    <text evidence="14">At low DSF concentrations, interacts with RpfF.</text>
</comment>
<keyword evidence="6" id="KW-0808">Transferase</keyword>
<reference evidence="19 20" key="1">
    <citation type="journal article" date="2014" name="BMC Genomics">
        <title>The genome of the intracellular bacterium of the coastal bivalve, Solemya velum: a blueprint for thriving in and out of symbiosis.</title>
        <authorList>
            <person name="Dmytrenko O."/>
            <person name="Russell S.L."/>
            <person name="Loo W.T."/>
            <person name="Fontanez K.M."/>
            <person name="Liao L."/>
            <person name="Roeselers G."/>
            <person name="Sharma R."/>
            <person name="Stewart F.J."/>
            <person name="Newton I.L."/>
            <person name="Woyke T."/>
            <person name="Wu D."/>
            <person name="Lang J.M."/>
            <person name="Eisen J.A."/>
            <person name="Cavanaugh C.M."/>
        </authorList>
    </citation>
    <scope>NUCLEOTIDE SEQUENCE [LARGE SCALE GENOMIC DNA]</scope>
    <source>
        <strain evidence="19 20">WH</strain>
    </source>
</reference>
<evidence type="ECO:0000256" key="5">
    <source>
        <dbReference type="ARBA" id="ARBA00022553"/>
    </source>
</evidence>
<dbReference type="FunFam" id="1.10.287.130:FF:000002">
    <property type="entry name" value="Two-component osmosensing histidine kinase"/>
    <property type="match status" value="1"/>
</dbReference>
<dbReference type="GO" id="GO:0005886">
    <property type="term" value="C:plasma membrane"/>
    <property type="evidence" value="ECO:0007669"/>
    <property type="project" value="UniProtKB-SubCell"/>
</dbReference>
<dbReference type="RefSeq" id="WP_052131929.1">
    <property type="nucleotide sequence ID" value="NZ_JRAA01000001.1"/>
</dbReference>
<dbReference type="Gene3D" id="3.40.50.2300">
    <property type="match status" value="2"/>
</dbReference>
<organism evidence="19 20">
    <name type="scientific">Solemya velum gill symbiont</name>
    <dbReference type="NCBI Taxonomy" id="2340"/>
    <lineage>
        <taxon>Bacteria</taxon>
        <taxon>Pseudomonadati</taxon>
        <taxon>Pseudomonadota</taxon>
        <taxon>Gammaproteobacteria</taxon>
        <taxon>sulfur-oxidizing symbionts</taxon>
    </lineage>
</organism>
<dbReference type="SMART" id="SM00388">
    <property type="entry name" value="HisKA"/>
    <property type="match status" value="1"/>
</dbReference>
<evidence type="ECO:0000256" key="2">
    <source>
        <dbReference type="ARBA" id="ARBA00004651"/>
    </source>
</evidence>
<evidence type="ECO:0000313" key="19">
    <source>
        <dbReference type="EMBL" id="KHF25599.1"/>
    </source>
</evidence>
<evidence type="ECO:0000256" key="10">
    <source>
        <dbReference type="ARBA" id="ARBA00022840"/>
    </source>
</evidence>
<dbReference type="FunFam" id="3.30.565.10:FF:000010">
    <property type="entry name" value="Sensor histidine kinase RcsC"/>
    <property type="match status" value="1"/>
</dbReference>
<dbReference type="SUPFAM" id="SSF52172">
    <property type="entry name" value="CheY-like"/>
    <property type="match status" value="2"/>
</dbReference>
<keyword evidence="4" id="KW-1003">Cell membrane</keyword>
<keyword evidence="11" id="KW-1133">Transmembrane helix</keyword>
<evidence type="ECO:0000256" key="13">
    <source>
        <dbReference type="ARBA" id="ARBA00023136"/>
    </source>
</evidence>
<dbReference type="Proteomes" id="UP000030856">
    <property type="component" value="Unassembled WGS sequence"/>
</dbReference>
<dbReference type="eggNOG" id="COG2205">
    <property type="taxonomic scope" value="Bacteria"/>
</dbReference>
<dbReference type="PANTHER" id="PTHR45339">
    <property type="entry name" value="HYBRID SIGNAL TRANSDUCTION HISTIDINE KINASE J"/>
    <property type="match status" value="1"/>
</dbReference>
<comment type="catalytic activity">
    <reaction evidence="1">
        <text>ATP + protein L-histidine = ADP + protein N-phospho-L-histidine.</text>
        <dbReference type="EC" id="2.7.13.3"/>
    </reaction>
</comment>
<dbReference type="InterPro" id="IPR001789">
    <property type="entry name" value="Sig_transdc_resp-reg_receiver"/>
</dbReference>
<dbReference type="SUPFAM" id="SSF47384">
    <property type="entry name" value="Homodimeric domain of signal transducing histidine kinase"/>
    <property type="match status" value="1"/>
</dbReference>
<dbReference type="CDD" id="cd00082">
    <property type="entry name" value="HisKA"/>
    <property type="match status" value="1"/>
</dbReference>
<evidence type="ECO:0000256" key="14">
    <source>
        <dbReference type="ARBA" id="ARBA00064003"/>
    </source>
</evidence>
<evidence type="ECO:0000313" key="20">
    <source>
        <dbReference type="Proteomes" id="UP000030856"/>
    </source>
</evidence>
<feature type="modified residue" description="4-aspartylphosphate" evidence="16">
    <location>
        <position position="538"/>
    </location>
</feature>
<feature type="domain" description="Response regulatory" evidence="18">
    <location>
        <begin position="352"/>
        <end position="470"/>
    </location>
</feature>
<evidence type="ECO:0000256" key="15">
    <source>
        <dbReference type="ARBA" id="ARBA00068150"/>
    </source>
</evidence>
<evidence type="ECO:0000256" key="1">
    <source>
        <dbReference type="ARBA" id="ARBA00000085"/>
    </source>
</evidence>
<feature type="domain" description="Histidine kinase" evidence="17">
    <location>
        <begin position="113"/>
        <end position="334"/>
    </location>
</feature>
<dbReference type="PRINTS" id="PR00344">
    <property type="entry name" value="BCTRLSENSOR"/>
</dbReference>
<dbReference type="GO" id="GO:0000155">
    <property type="term" value="F:phosphorelay sensor kinase activity"/>
    <property type="evidence" value="ECO:0007669"/>
    <property type="project" value="InterPro"/>
</dbReference>
<gene>
    <name evidence="19" type="ORF">JV46_18080</name>
</gene>
<evidence type="ECO:0000256" key="7">
    <source>
        <dbReference type="ARBA" id="ARBA00022692"/>
    </source>
</evidence>
<dbReference type="CDD" id="cd16922">
    <property type="entry name" value="HATPase_EvgS-ArcB-TorS-like"/>
    <property type="match status" value="1"/>
</dbReference>
<dbReference type="CDD" id="cd17546">
    <property type="entry name" value="REC_hyHK_CKI1_RcsC-like"/>
    <property type="match status" value="2"/>
</dbReference>
<evidence type="ECO:0000256" key="9">
    <source>
        <dbReference type="ARBA" id="ARBA00022777"/>
    </source>
</evidence>
<dbReference type="InterPro" id="IPR003661">
    <property type="entry name" value="HisK_dim/P_dom"/>
</dbReference>
<dbReference type="PROSITE" id="PS50110">
    <property type="entry name" value="RESPONSE_REGULATORY"/>
    <property type="match status" value="2"/>
</dbReference>
<evidence type="ECO:0000256" key="3">
    <source>
        <dbReference type="ARBA" id="ARBA00012438"/>
    </source>
</evidence>
<keyword evidence="8" id="KW-0547">Nucleotide-binding</keyword>
<keyword evidence="20" id="KW-1185">Reference proteome</keyword>
<dbReference type="InterPro" id="IPR036097">
    <property type="entry name" value="HisK_dim/P_sf"/>
</dbReference>
<dbReference type="SUPFAM" id="SSF55874">
    <property type="entry name" value="ATPase domain of HSP90 chaperone/DNA topoisomerase II/histidine kinase"/>
    <property type="match status" value="1"/>
</dbReference>
<dbReference type="AlphaFoldDB" id="A0A0B0HCI6"/>
<evidence type="ECO:0000259" key="18">
    <source>
        <dbReference type="PROSITE" id="PS50110"/>
    </source>
</evidence>
<protein>
    <recommendedName>
        <fullName evidence="15">Sensory/regulatory protein RpfC</fullName>
        <ecNumber evidence="3">2.7.13.3</ecNumber>
    </recommendedName>
</protein>
<sequence length="810" mass="91228">MLNANRATYEYFGFDSAEALVQKHDCICDFFEQREGYIAGVMDGERWESYLLSHPGEHKALIIRGDEECIFDVRARKVTNQIVVAVFNDITKIEEAKQSLIQASQSKSDFLANMSHEIRTPLNGIIGMTELIMRTDLDKQQSEYLSKVKTSSKALLIVINDILDYSKIEAGKLDLELMDFNIEDLLHNVASLFEFSAQEKDVTFHLSTAPELPSKLVGDPLRITQIFNNLVGNAVKFTEKGEINIEVTIKGKSDERIVLLCKVEDSGIGMTPHEQKKLFQSFSQVDSSTTRKYGGTGLGLAICKQLVELMDGTIWVESTIGEGSSFFFTLDLAYDKKTRTIASKGSGFRKKNVLVVDDSINDLQIIDHILYSWGVKATLCNEPQEALRLARENEYDYLITDWRMPGLDGVELVKIMKDEHGVKCPHIVMVTAYERVNLMDEAKKKNVELDRVVSKPFTSSSLFDALAFQHGEKEVTEHREKKVFKASGRVLLVEDNEINRDVAIENLEHYGLDVSVAVDGKEAVEIAREKEFDLILMDLQMPVMDGFEATRHIREFNKEIPVIALSAAVMKRDKDRTEEIGMNGHLAKPINLAELEQMLAHYLEHEIIEVESDEVEQEELPIEAFAGVVDIVKLVDTVHSSDSAYRALLVFSKEYREASTQLVPDAVEGEEFERLIHTIKGVSGNLRLEKVYPLAYSIDTADDAATKIELLPQLAEAINKTIAVIDKTVPLGDVDPAVKLTISAQKRDELFKQLHEAVLTKRPLNCTPLLEEMDAYQFSDDDSEILSKLTGFIDDYDFKSAISYLEKINA</sequence>
<dbReference type="GO" id="GO:0005524">
    <property type="term" value="F:ATP binding"/>
    <property type="evidence" value="ECO:0007669"/>
    <property type="project" value="UniProtKB-KW"/>
</dbReference>
<dbReference type="InterPro" id="IPR004358">
    <property type="entry name" value="Sig_transdc_His_kin-like_C"/>
</dbReference>
<evidence type="ECO:0000256" key="8">
    <source>
        <dbReference type="ARBA" id="ARBA00022741"/>
    </source>
</evidence>
<dbReference type="STRING" id="2340.JV46_18080"/>
<keyword evidence="10" id="KW-0067">ATP-binding</keyword>
<dbReference type="SUPFAM" id="SSF47226">
    <property type="entry name" value="Histidine-containing phosphotransfer domain, HPT domain"/>
    <property type="match status" value="1"/>
</dbReference>
<evidence type="ECO:0000256" key="4">
    <source>
        <dbReference type="ARBA" id="ARBA00022475"/>
    </source>
</evidence>
<evidence type="ECO:0000256" key="6">
    <source>
        <dbReference type="ARBA" id="ARBA00022679"/>
    </source>
</evidence>
<keyword evidence="5 16" id="KW-0597">Phosphoprotein</keyword>
<dbReference type="Pfam" id="PF00512">
    <property type="entry name" value="HisKA"/>
    <property type="match status" value="1"/>
</dbReference>
<comment type="caution">
    <text evidence="19">The sequence shown here is derived from an EMBL/GenBank/DDBJ whole genome shotgun (WGS) entry which is preliminary data.</text>
</comment>
<dbReference type="InterPro" id="IPR036890">
    <property type="entry name" value="HATPase_C_sf"/>
</dbReference>
<dbReference type="Pfam" id="PF00072">
    <property type="entry name" value="Response_reg"/>
    <property type="match status" value="2"/>
</dbReference>
<dbReference type="PROSITE" id="PS50109">
    <property type="entry name" value="HIS_KIN"/>
    <property type="match status" value="1"/>
</dbReference>
<feature type="modified residue" description="4-aspartylphosphate" evidence="16">
    <location>
        <position position="401"/>
    </location>
</feature>
<evidence type="ECO:0000256" key="11">
    <source>
        <dbReference type="ARBA" id="ARBA00022989"/>
    </source>
</evidence>
<evidence type="ECO:0000256" key="16">
    <source>
        <dbReference type="PROSITE-ProRule" id="PRU00169"/>
    </source>
</evidence>
<feature type="domain" description="Response regulatory" evidence="18">
    <location>
        <begin position="489"/>
        <end position="603"/>
    </location>
</feature>
<dbReference type="Gene3D" id="1.10.287.130">
    <property type="match status" value="1"/>
</dbReference>
<dbReference type="PANTHER" id="PTHR45339:SF1">
    <property type="entry name" value="HYBRID SIGNAL TRANSDUCTION HISTIDINE KINASE J"/>
    <property type="match status" value="1"/>
</dbReference>
<proteinExistence type="predicted"/>
<accession>A0A0B0HCI6</accession>
<comment type="subcellular location">
    <subcellularLocation>
        <location evidence="2">Cell membrane</location>
        <topology evidence="2">Multi-pass membrane protein</topology>
    </subcellularLocation>
</comment>
<evidence type="ECO:0000256" key="12">
    <source>
        <dbReference type="ARBA" id="ARBA00023012"/>
    </source>
</evidence>
<name>A0A0B0HCI6_SOVGS</name>
<dbReference type="EC" id="2.7.13.3" evidence="3"/>
<dbReference type="Gene3D" id="3.30.565.10">
    <property type="entry name" value="Histidine kinase-like ATPase, C-terminal domain"/>
    <property type="match status" value="1"/>
</dbReference>
<dbReference type="InterPro" id="IPR003594">
    <property type="entry name" value="HATPase_dom"/>
</dbReference>
<keyword evidence="12" id="KW-0902">Two-component regulatory system</keyword>
<dbReference type="SMART" id="SM00387">
    <property type="entry name" value="HATPase_c"/>
    <property type="match status" value="1"/>
</dbReference>
<keyword evidence="7" id="KW-0812">Transmembrane</keyword>
<dbReference type="EMBL" id="JRAA01000001">
    <property type="protein sequence ID" value="KHF25599.1"/>
    <property type="molecule type" value="Genomic_DNA"/>
</dbReference>
<dbReference type="InterPro" id="IPR005467">
    <property type="entry name" value="His_kinase_dom"/>
</dbReference>
<evidence type="ECO:0000259" key="17">
    <source>
        <dbReference type="PROSITE" id="PS50109"/>
    </source>
</evidence>
<dbReference type="InterPro" id="IPR011006">
    <property type="entry name" value="CheY-like_superfamily"/>
</dbReference>
<dbReference type="OrthoDB" id="9810730at2"/>
<keyword evidence="9 19" id="KW-0418">Kinase</keyword>
<dbReference type="PATRIC" id="fig|2340.3.peg.121"/>
<dbReference type="InterPro" id="IPR036641">
    <property type="entry name" value="HPT_dom_sf"/>
</dbReference>
<dbReference type="SMART" id="SM00448">
    <property type="entry name" value="REC"/>
    <property type="match status" value="2"/>
</dbReference>
<keyword evidence="13" id="KW-0472">Membrane</keyword>